<dbReference type="Gene3D" id="3.40.50.300">
    <property type="entry name" value="P-loop containing nucleotide triphosphate hydrolases"/>
    <property type="match status" value="1"/>
</dbReference>
<dbReference type="RefSeq" id="WP_183221667.1">
    <property type="nucleotide sequence ID" value="NZ_JACHFG010000056.1"/>
</dbReference>
<reference evidence="2 3" key="1">
    <citation type="submission" date="2020-08" db="EMBL/GenBank/DDBJ databases">
        <title>Genomic Encyclopedia of Type Strains, Phase IV (KMG-IV): sequencing the most valuable type-strain genomes for metagenomic binning, comparative biology and taxonomic classification.</title>
        <authorList>
            <person name="Goeker M."/>
        </authorList>
    </citation>
    <scope>NUCLEOTIDE SEQUENCE [LARGE SCALE GENOMIC DNA]</scope>
    <source>
        <strain evidence="2 3">DSM 24625</strain>
    </source>
</reference>
<feature type="domain" description="SF4 helicase" evidence="1">
    <location>
        <begin position="78"/>
        <end position="355"/>
    </location>
</feature>
<sequence>MQNCVNSKNPTSEQKIDEHCVIFKEKRGSSSFRDRIEAYVKKLEEVKAINSPELNCKNSIHNAAEIDQSIIDEIKNENFTENNFMETGFVGLDKIINPLKEHAFVVIGSKPGVGKTAFALNIVNNLCQQGRRVGFFSIEMSSESITKRLLSISSGIECDKIGDNSLMDENERDIYAKARSKIKNYSLVVDNSYDIQICELKAQARKMKEDGVEIIFIDRIRLISTPHNNMSRFDRFSFLSRNIHELSRELDMPIIVLCQLNSSLESAFESAIDSSLESREPSLADLGELESLEQDADMVIFLHRGKKEYLYRDQNNNAGVHKVKAIVAKNREGYRGVVTMGFEPKCVRFVDSQVS</sequence>
<gene>
    <name evidence="2" type="ORF">HNP68_001355</name>
</gene>
<comment type="caution">
    <text evidence="2">The sequence shown here is derived from an EMBL/GenBank/DDBJ whole genome shotgun (WGS) entry which is preliminary data.</text>
</comment>
<dbReference type="GO" id="GO:0004386">
    <property type="term" value="F:helicase activity"/>
    <property type="evidence" value="ECO:0007669"/>
    <property type="project" value="UniProtKB-KW"/>
</dbReference>
<name>A0ABR6PBR8_9SPIR</name>
<organism evidence="2 3">
    <name type="scientific">Borreliella yangtzensis</name>
    <dbReference type="NCBI Taxonomy" id="683292"/>
    <lineage>
        <taxon>Bacteria</taxon>
        <taxon>Pseudomonadati</taxon>
        <taxon>Spirochaetota</taxon>
        <taxon>Spirochaetia</taxon>
        <taxon>Spirochaetales</taxon>
        <taxon>Borreliaceae</taxon>
        <taxon>Borreliella</taxon>
    </lineage>
</organism>
<dbReference type="EMBL" id="JACHFG010000056">
    <property type="protein sequence ID" value="MBB6043731.1"/>
    <property type="molecule type" value="Genomic_DNA"/>
</dbReference>
<dbReference type="SUPFAM" id="SSF52540">
    <property type="entry name" value="P-loop containing nucleoside triphosphate hydrolases"/>
    <property type="match status" value="1"/>
</dbReference>
<keyword evidence="3" id="KW-1185">Reference proteome</keyword>
<keyword evidence="2" id="KW-0547">Nucleotide-binding</keyword>
<protein>
    <submittedName>
        <fullName evidence="2">Replicative DNA helicase</fullName>
    </submittedName>
</protein>
<accession>A0ABR6PBR8</accession>
<evidence type="ECO:0000313" key="3">
    <source>
        <dbReference type="Proteomes" id="UP000555838"/>
    </source>
</evidence>
<dbReference type="Proteomes" id="UP000555838">
    <property type="component" value="Unassembled WGS sequence"/>
</dbReference>
<dbReference type="Pfam" id="PF03796">
    <property type="entry name" value="DnaB_C"/>
    <property type="match status" value="1"/>
</dbReference>
<keyword evidence="2" id="KW-0347">Helicase</keyword>
<dbReference type="PROSITE" id="PS51199">
    <property type="entry name" value="SF4_HELICASE"/>
    <property type="match status" value="1"/>
</dbReference>
<keyword evidence="2" id="KW-0378">Hydrolase</keyword>
<evidence type="ECO:0000313" key="2">
    <source>
        <dbReference type="EMBL" id="MBB6043731.1"/>
    </source>
</evidence>
<keyword evidence="2" id="KW-0067">ATP-binding</keyword>
<dbReference type="PANTHER" id="PTHR30153">
    <property type="entry name" value="REPLICATIVE DNA HELICASE DNAB"/>
    <property type="match status" value="1"/>
</dbReference>
<dbReference type="PANTHER" id="PTHR30153:SF2">
    <property type="entry name" value="REPLICATIVE DNA HELICASE"/>
    <property type="match status" value="1"/>
</dbReference>
<dbReference type="InterPro" id="IPR027417">
    <property type="entry name" value="P-loop_NTPase"/>
</dbReference>
<proteinExistence type="predicted"/>
<evidence type="ECO:0000259" key="1">
    <source>
        <dbReference type="PROSITE" id="PS51199"/>
    </source>
</evidence>
<dbReference type="InterPro" id="IPR007694">
    <property type="entry name" value="DNA_helicase_DnaB-like_C"/>
</dbReference>